<dbReference type="InterPro" id="IPR011990">
    <property type="entry name" value="TPR-like_helical_dom_sf"/>
</dbReference>
<dbReference type="OrthoDB" id="1100079at2"/>
<organism evidence="9 10">
    <name type="scientific">Prevotella disiens</name>
    <dbReference type="NCBI Taxonomy" id="28130"/>
    <lineage>
        <taxon>Bacteria</taxon>
        <taxon>Pseudomonadati</taxon>
        <taxon>Bacteroidota</taxon>
        <taxon>Bacteroidia</taxon>
        <taxon>Bacteroidales</taxon>
        <taxon>Prevotellaceae</taxon>
        <taxon>Prevotella</taxon>
    </lineage>
</organism>
<gene>
    <name evidence="9" type="ORF">NCTC11157_02023</name>
</gene>
<sequence>MKKINKSIYSVLFAGLTLSAMTSCIDEAMPQNGTVTQKQLEGSSTAIAAVVKGLPAYGKSIWRGQHWAYGTSAIMRIRDVMADDYVVVDHDYNQFSPWAATRFLGPSYLITQFVYTYYYRYILATNSVISAVSPEKATKEQLGYLGLGYAYRADNYLQMAQMYEFLPNDKFPDSKNAQGHDVKGLTCPIVTDTLAELKSRNNPRATHEQMFKFIESDLNNAEKYIVNIASNKGNTLPNLAVVYGLKARLYMWNNDYAKAKEYAEKAISAYGGDPMKEKEATDTKTGFNNITKWMWGAQYTAEDAAVKSGILNFTSFASNETVFGYAGNGPMNMIGKSFYDKISDTDWRKTMWKAPAGSPLEAKNKYIDGSADKIDFKERIPVYGSLKFRPAEGNYVNSSIGPITAYPLMRVEEMYFIQFEAAERLAAGSGIQLLTNFMKKYRDPEYKFDTTKDYGFTGNKAIDEILFQKRIELWGEGLSFFDIKRANVSVTRGYPGTNFFEQWRFNTKGRPAWMNFCIVDLETNDNPAIAGYNNPDPSMAYKPWQE</sequence>
<comment type="similarity">
    <text evidence="2">Belongs to the SusD family.</text>
</comment>
<dbReference type="SUPFAM" id="SSF48452">
    <property type="entry name" value="TPR-like"/>
    <property type="match status" value="1"/>
</dbReference>
<dbReference type="EMBL" id="UGTL01000001">
    <property type="protein sequence ID" value="SUB86273.1"/>
    <property type="molecule type" value="Genomic_DNA"/>
</dbReference>
<dbReference type="GO" id="GO:0009279">
    <property type="term" value="C:cell outer membrane"/>
    <property type="evidence" value="ECO:0007669"/>
    <property type="project" value="UniProtKB-SubCell"/>
</dbReference>
<protein>
    <submittedName>
        <fullName evidence="9">SusD family</fullName>
    </submittedName>
</protein>
<feature type="chain" id="PRO_5016607653" evidence="6">
    <location>
        <begin position="23"/>
        <end position="546"/>
    </location>
</feature>
<name>A0A379E0M3_9BACT</name>
<evidence type="ECO:0000256" key="2">
    <source>
        <dbReference type="ARBA" id="ARBA00006275"/>
    </source>
</evidence>
<dbReference type="Proteomes" id="UP000254072">
    <property type="component" value="Unassembled WGS sequence"/>
</dbReference>
<evidence type="ECO:0000256" key="5">
    <source>
        <dbReference type="ARBA" id="ARBA00023237"/>
    </source>
</evidence>
<evidence type="ECO:0000259" key="7">
    <source>
        <dbReference type="Pfam" id="PF07980"/>
    </source>
</evidence>
<keyword evidence="5" id="KW-0998">Cell outer membrane</keyword>
<evidence type="ECO:0000256" key="4">
    <source>
        <dbReference type="ARBA" id="ARBA00023136"/>
    </source>
</evidence>
<evidence type="ECO:0000259" key="8">
    <source>
        <dbReference type="Pfam" id="PF14322"/>
    </source>
</evidence>
<keyword evidence="4" id="KW-0472">Membrane</keyword>
<dbReference type="Gene3D" id="1.25.40.390">
    <property type="match status" value="1"/>
</dbReference>
<evidence type="ECO:0000256" key="1">
    <source>
        <dbReference type="ARBA" id="ARBA00004442"/>
    </source>
</evidence>
<evidence type="ECO:0000313" key="10">
    <source>
        <dbReference type="Proteomes" id="UP000254072"/>
    </source>
</evidence>
<dbReference type="Pfam" id="PF14322">
    <property type="entry name" value="SusD-like_3"/>
    <property type="match status" value="1"/>
</dbReference>
<comment type="subcellular location">
    <subcellularLocation>
        <location evidence="1">Cell outer membrane</location>
    </subcellularLocation>
</comment>
<feature type="domain" description="SusD-like N-terminal" evidence="8">
    <location>
        <begin position="114"/>
        <end position="251"/>
    </location>
</feature>
<evidence type="ECO:0000256" key="6">
    <source>
        <dbReference type="SAM" id="SignalP"/>
    </source>
</evidence>
<dbReference type="RefSeq" id="WP_021669981.1">
    <property type="nucleotide sequence ID" value="NZ_UGTL01000001.1"/>
</dbReference>
<dbReference type="PROSITE" id="PS51257">
    <property type="entry name" value="PROKAR_LIPOPROTEIN"/>
    <property type="match status" value="1"/>
</dbReference>
<dbReference type="GeneID" id="91083183"/>
<dbReference type="AlphaFoldDB" id="A0A379E0M3"/>
<evidence type="ECO:0000313" key="9">
    <source>
        <dbReference type="EMBL" id="SUB86273.1"/>
    </source>
</evidence>
<keyword evidence="3 6" id="KW-0732">Signal</keyword>
<dbReference type="Pfam" id="PF07980">
    <property type="entry name" value="SusD_RagB"/>
    <property type="match status" value="1"/>
</dbReference>
<proteinExistence type="inferred from homology"/>
<evidence type="ECO:0000256" key="3">
    <source>
        <dbReference type="ARBA" id="ARBA00022729"/>
    </source>
</evidence>
<feature type="domain" description="RagB/SusD" evidence="7">
    <location>
        <begin position="349"/>
        <end position="494"/>
    </location>
</feature>
<feature type="signal peptide" evidence="6">
    <location>
        <begin position="1"/>
        <end position="22"/>
    </location>
</feature>
<reference evidence="9 10" key="1">
    <citation type="submission" date="2018-06" db="EMBL/GenBank/DDBJ databases">
        <authorList>
            <consortium name="Pathogen Informatics"/>
            <person name="Doyle S."/>
        </authorList>
    </citation>
    <scope>NUCLEOTIDE SEQUENCE [LARGE SCALE GENOMIC DNA]</scope>
    <source>
        <strain evidence="9 10">NCTC11157</strain>
    </source>
</reference>
<dbReference type="InterPro" id="IPR012944">
    <property type="entry name" value="SusD_RagB_dom"/>
</dbReference>
<accession>A0A379E0M3</accession>
<dbReference type="InterPro" id="IPR033985">
    <property type="entry name" value="SusD-like_N"/>
</dbReference>